<comment type="similarity">
    <text evidence="1">Belongs to the HIBADH-related family.</text>
</comment>
<dbReference type="PIRSF" id="PIRSF000103">
    <property type="entry name" value="HIBADH"/>
    <property type="match status" value="1"/>
</dbReference>
<feature type="domain" description="3-hydroxyisobutyrate dehydrogenase-like NAD-binding" evidence="6">
    <location>
        <begin position="152"/>
        <end position="270"/>
    </location>
</feature>
<dbReference type="InterPro" id="IPR006115">
    <property type="entry name" value="6PGDH_NADP-bd"/>
</dbReference>
<organism evidence="7 8">
    <name type="scientific">Nostocoides japonicum T1-X7</name>
    <dbReference type="NCBI Taxonomy" id="1194083"/>
    <lineage>
        <taxon>Bacteria</taxon>
        <taxon>Bacillati</taxon>
        <taxon>Actinomycetota</taxon>
        <taxon>Actinomycetes</taxon>
        <taxon>Micrococcales</taxon>
        <taxon>Intrasporangiaceae</taxon>
        <taxon>Nostocoides</taxon>
    </lineage>
</organism>
<evidence type="ECO:0000259" key="5">
    <source>
        <dbReference type="Pfam" id="PF03446"/>
    </source>
</evidence>
<dbReference type="EMBL" id="CAJB01000023">
    <property type="protein sequence ID" value="CCH76301.1"/>
    <property type="molecule type" value="Genomic_DNA"/>
</dbReference>
<accession>A0A077LT92</accession>
<dbReference type="Pfam" id="PF03446">
    <property type="entry name" value="NAD_binding_2"/>
    <property type="match status" value="1"/>
</dbReference>
<evidence type="ECO:0000256" key="2">
    <source>
        <dbReference type="ARBA" id="ARBA00023002"/>
    </source>
</evidence>
<feature type="active site" evidence="4">
    <location>
        <position position="156"/>
    </location>
</feature>
<evidence type="ECO:0000313" key="7">
    <source>
        <dbReference type="EMBL" id="CCH76301.1"/>
    </source>
</evidence>
<dbReference type="InterPro" id="IPR036291">
    <property type="entry name" value="NAD(P)-bd_dom_sf"/>
</dbReference>
<proteinExistence type="inferred from homology"/>
<name>A0A077LT92_9MICO</name>
<dbReference type="Pfam" id="PF14833">
    <property type="entry name" value="NAD_binding_11"/>
    <property type="match status" value="1"/>
</dbReference>
<sequence>MVRRLLHAGHDVVVFDPNPAACSSVAAHGARIASSAAEVARATDLTISIVMDDRILRRVALAEDGVLAGASPGHLYCDLSTVSPMASAEVADRAAEAEVSYLRGKVAGSVPLAEAGTLTVFTSGERADHDRAMPVLSALGERVLYVGGGEASHFLKLAHSVLVAGYAALVGEAITLAHRGGVDYDLAIDVLESGPLASRQLTLKAPLLHSREFAEPPSDIDTAAKDLDLVLASSRAARVPMPLTGLVRELMAGEQAHGDGASDIWSVIRAFERLAGPASPHTSDEPR</sequence>
<dbReference type="Proteomes" id="UP000035721">
    <property type="component" value="Unassembled WGS sequence"/>
</dbReference>
<feature type="domain" description="6-phosphogluconate dehydrogenase NADP-binding" evidence="5">
    <location>
        <begin position="1"/>
        <end position="147"/>
    </location>
</feature>
<dbReference type="InterPro" id="IPR008927">
    <property type="entry name" value="6-PGluconate_DH-like_C_sf"/>
</dbReference>
<dbReference type="InterPro" id="IPR013328">
    <property type="entry name" value="6PGD_dom2"/>
</dbReference>
<dbReference type="InterPro" id="IPR051265">
    <property type="entry name" value="HIBADH-related_NP60_sf"/>
</dbReference>
<dbReference type="GO" id="GO:0016491">
    <property type="term" value="F:oxidoreductase activity"/>
    <property type="evidence" value="ECO:0007669"/>
    <property type="project" value="UniProtKB-KW"/>
</dbReference>
<evidence type="ECO:0000256" key="4">
    <source>
        <dbReference type="PIRSR" id="PIRSR000103-1"/>
    </source>
</evidence>
<dbReference type="GO" id="GO:0051287">
    <property type="term" value="F:NAD binding"/>
    <property type="evidence" value="ECO:0007669"/>
    <property type="project" value="InterPro"/>
</dbReference>
<dbReference type="InterPro" id="IPR015815">
    <property type="entry name" value="HIBADH-related"/>
</dbReference>
<keyword evidence="3" id="KW-0520">NAD</keyword>
<evidence type="ECO:0000256" key="3">
    <source>
        <dbReference type="ARBA" id="ARBA00023027"/>
    </source>
</evidence>
<keyword evidence="8" id="KW-1185">Reference proteome</keyword>
<dbReference type="PANTHER" id="PTHR43580">
    <property type="entry name" value="OXIDOREDUCTASE GLYR1-RELATED"/>
    <property type="match status" value="1"/>
</dbReference>
<evidence type="ECO:0000259" key="6">
    <source>
        <dbReference type="Pfam" id="PF14833"/>
    </source>
</evidence>
<keyword evidence="2" id="KW-0560">Oxidoreductase</keyword>
<comment type="caution">
    <text evidence="7">The sequence shown here is derived from an EMBL/GenBank/DDBJ whole genome shotgun (WGS) entry which is preliminary data.</text>
</comment>
<dbReference type="AlphaFoldDB" id="A0A077LT92"/>
<dbReference type="SUPFAM" id="SSF48179">
    <property type="entry name" value="6-phosphogluconate dehydrogenase C-terminal domain-like"/>
    <property type="match status" value="1"/>
</dbReference>
<evidence type="ECO:0000313" key="8">
    <source>
        <dbReference type="Proteomes" id="UP000035721"/>
    </source>
</evidence>
<protein>
    <submittedName>
        <fullName evidence="7">Putative hydroxyacid oxidoreductase</fullName>
    </submittedName>
</protein>
<dbReference type="STRING" id="1194083.BN12_1190018"/>
<dbReference type="PANTHER" id="PTHR43580:SF2">
    <property type="entry name" value="CYTOKINE-LIKE NUCLEAR FACTOR N-PAC"/>
    <property type="match status" value="1"/>
</dbReference>
<reference evidence="7 8" key="1">
    <citation type="journal article" date="2013" name="ISME J.">
        <title>A metabolic model for members of the genus Tetrasphaera involved in enhanced biological phosphorus removal.</title>
        <authorList>
            <person name="Kristiansen R."/>
            <person name="Nguyen H.T.T."/>
            <person name="Saunders A.M."/>
            <person name="Nielsen J.L."/>
            <person name="Wimmer R."/>
            <person name="Le V.Q."/>
            <person name="McIlroy S.J."/>
            <person name="Petrovski S."/>
            <person name="Seviour R.J."/>
            <person name="Calteau A."/>
            <person name="Nielsen K.L."/>
            <person name="Nielsen P.H."/>
        </authorList>
    </citation>
    <scope>NUCLEOTIDE SEQUENCE [LARGE SCALE GENOMIC DNA]</scope>
    <source>
        <strain evidence="7 8">T1-X7</strain>
    </source>
</reference>
<dbReference type="InterPro" id="IPR029154">
    <property type="entry name" value="HIBADH-like_NADP-bd"/>
</dbReference>
<dbReference type="SUPFAM" id="SSF51735">
    <property type="entry name" value="NAD(P)-binding Rossmann-fold domains"/>
    <property type="match status" value="1"/>
</dbReference>
<evidence type="ECO:0000256" key="1">
    <source>
        <dbReference type="ARBA" id="ARBA00009080"/>
    </source>
</evidence>
<dbReference type="GO" id="GO:0050661">
    <property type="term" value="F:NADP binding"/>
    <property type="evidence" value="ECO:0007669"/>
    <property type="project" value="InterPro"/>
</dbReference>
<dbReference type="Gene3D" id="3.40.50.720">
    <property type="entry name" value="NAD(P)-binding Rossmann-like Domain"/>
    <property type="match status" value="1"/>
</dbReference>
<dbReference type="Gene3D" id="1.10.1040.10">
    <property type="entry name" value="N-(1-d-carboxylethyl)-l-norvaline Dehydrogenase, domain 2"/>
    <property type="match status" value="1"/>
</dbReference>
<gene>
    <name evidence="7" type="ORF">BN12_1190018</name>
</gene>